<dbReference type="EMBL" id="CP097463">
    <property type="protein sequence ID" value="WAX55544.1"/>
    <property type="molecule type" value="Genomic_DNA"/>
</dbReference>
<evidence type="ECO:0000313" key="3">
    <source>
        <dbReference type="Proteomes" id="UP001164693"/>
    </source>
</evidence>
<keyword evidence="1" id="KW-0472">Membrane</keyword>
<evidence type="ECO:0000256" key="1">
    <source>
        <dbReference type="SAM" id="Phobius"/>
    </source>
</evidence>
<accession>A0ABY7JWI9</accession>
<organism evidence="2 3">
    <name type="scientific">Jatrophihabitans cynanchi</name>
    <dbReference type="NCBI Taxonomy" id="2944128"/>
    <lineage>
        <taxon>Bacteria</taxon>
        <taxon>Bacillati</taxon>
        <taxon>Actinomycetota</taxon>
        <taxon>Actinomycetes</taxon>
        <taxon>Jatrophihabitantales</taxon>
        <taxon>Jatrophihabitantaceae</taxon>
        <taxon>Jatrophihabitans</taxon>
    </lineage>
</organism>
<name>A0ABY7JWI9_9ACTN</name>
<evidence type="ECO:0000313" key="2">
    <source>
        <dbReference type="EMBL" id="WAX55544.1"/>
    </source>
</evidence>
<protein>
    <submittedName>
        <fullName evidence="2">Uncharacterized protein</fullName>
    </submittedName>
</protein>
<reference evidence="2" key="1">
    <citation type="submission" date="2022-05" db="EMBL/GenBank/DDBJ databases">
        <title>Jatrophihabitans sp. SB3-54 whole genome sequence.</title>
        <authorList>
            <person name="Suh M.K."/>
            <person name="Eom M.K."/>
            <person name="Kim J.S."/>
            <person name="Kim H.S."/>
            <person name="Do H.E."/>
            <person name="Shin Y.K."/>
            <person name="Lee J.-S."/>
        </authorList>
    </citation>
    <scope>NUCLEOTIDE SEQUENCE</scope>
    <source>
        <strain evidence="2">SB3-54</strain>
    </source>
</reference>
<keyword evidence="1" id="KW-0812">Transmembrane</keyword>
<keyword evidence="3" id="KW-1185">Reference proteome</keyword>
<dbReference type="Proteomes" id="UP001164693">
    <property type="component" value="Chromosome"/>
</dbReference>
<keyword evidence="1" id="KW-1133">Transmembrane helix</keyword>
<dbReference type="RefSeq" id="WP_269442060.1">
    <property type="nucleotide sequence ID" value="NZ_CP097463.1"/>
</dbReference>
<sequence>MVTMERGEIEIAKQSRPTGGIYSVPVVGGFAGDVREFFDQMAPQQSDSTQVKVAKEVLRWTVVGAAGVSAAALTAVVVL</sequence>
<proteinExistence type="predicted"/>
<gene>
    <name evidence="2" type="ORF">M6B22_13440</name>
</gene>
<feature type="transmembrane region" description="Helical" evidence="1">
    <location>
        <begin position="57"/>
        <end position="78"/>
    </location>
</feature>